<organism evidence="4">
    <name type="scientific">Ceratobasidium partitivirus</name>
    <dbReference type="NCBI Taxonomy" id="1905681"/>
    <lineage>
        <taxon>Viruses</taxon>
        <taxon>Riboviria</taxon>
        <taxon>Orthornavirae</taxon>
        <taxon>Pisuviricota</taxon>
        <taxon>Duplopiviricetes</taxon>
        <taxon>Durnavirales</taxon>
        <taxon>Partitiviridae</taxon>
    </lineage>
</organism>
<dbReference type="GO" id="GO:0003968">
    <property type="term" value="F:RNA-directed RNA polymerase activity"/>
    <property type="evidence" value="ECO:0007669"/>
    <property type="project" value="UniProtKB-KW"/>
</dbReference>
<dbReference type="SUPFAM" id="SSF56672">
    <property type="entry name" value="DNA/RNA polymerases"/>
    <property type="match status" value="1"/>
</dbReference>
<dbReference type="InterPro" id="IPR043502">
    <property type="entry name" value="DNA/RNA_pol_sf"/>
</dbReference>
<keyword evidence="1 4" id="KW-0696">RNA-directed RNA polymerase</keyword>
<accession>A0A219WGI2</accession>
<sequence>MLAFLSKAFSVVRNLYSEFYKNREFQWQQFNTPGTDPKLVYESLLSNDHRDYRKIFTSSFVQPQPHDLEQYMENLMSKNASRNRPFQFYAPILSDHPIPDNRQPSENIEFVHAYYHPGNVIRANPETSRQLDPDYDEDAFESYLPGDVDFGPPIDQQLLSLIYRSFPTYLPAITEYCRPAGTTDATFRDFNKPQKPSMEPTPERRSRIMKLIDHFMDIKPYLPIHFVDTAYCKLPLVTGTGYHNRHSYVRRTYAHFSHPETYATKHTSKGYFFNASKFENRTLVHLIKKNGFPLTDKELLPENFNESISDFLKKFPTLLFTRNHISKRDGTLKVRPVYAVDDLFLDCELMLTFPATVQARKPSCCIMYGLETIRGSNVYLDQLACQYKCFATIDWSGYDQHLPWVIVYIFFMYYLPSLIIVSHGYSPTVDYPQHPDLNIDAMFHKMWNLLQFTMQWYFNMVFLSADGYAYRRLFAGVPSGLFLTQFLDSFGNLYLIIDSLIEFGCSDDEIMELLLFIMGDDNSIFCLWDYARLVAFITFMEKYALSRWNMTLSKTKSVITTLRSKIETLGYSCNFGRPKRDINKLVAQLCFPEHGLKPQFMSARAIGLAYASCAQDLQFHEFCRQVYLMYLPVADMSPLAVRNTRVWILKLLELEETESLIPLDHFPSMNEILKLISYYHGPLDYEPKWNRAHFTSDPDFAPTDYVTIADYLTSHDLPRPSVAC</sequence>
<reference evidence="4" key="1">
    <citation type="journal article" date="2017" name="Virology">
        <title>The challenges of using high-throughput sequencing to track multiple bipartite mycoviruses of wild orchid-fungus partnerships over consecutive years.</title>
        <authorList>
            <person name="Ong J.W.L."/>
            <person name="Li H."/>
            <person name="Sivasithamparam K."/>
            <person name="Dixon K.W."/>
            <person name="Jones M.G.K."/>
            <person name="Wylie S.J."/>
        </authorList>
    </citation>
    <scope>NUCLEOTIDE SEQUENCE</scope>
    <source>
        <strain evidence="4">RdRp-2</strain>
    </source>
</reference>
<keyword evidence="2" id="KW-0808">Transferase</keyword>
<evidence type="ECO:0000256" key="1">
    <source>
        <dbReference type="ARBA" id="ARBA00022484"/>
    </source>
</evidence>
<name>A0A219WGI2_9VIRU</name>
<protein>
    <submittedName>
        <fullName evidence="4">RNA-dependent RNA polymerase</fullName>
    </submittedName>
</protein>
<evidence type="ECO:0000313" key="4">
    <source>
        <dbReference type="EMBL" id="AOX47568.1"/>
    </source>
</evidence>
<keyword evidence="3" id="KW-0548">Nucleotidyltransferase</keyword>
<proteinExistence type="predicted"/>
<evidence type="ECO:0000256" key="3">
    <source>
        <dbReference type="ARBA" id="ARBA00022695"/>
    </source>
</evidence>
<evidence type="ECO:0000256" key="2">
    <source>
        <dbReference type="ARBA" id="ARBA00022679"/>
    </source>
</evidence>
<dbReference type="EMBL" id="KU291914">
    <property type="protein sequence ID" value="AOX47568.1"/>
    <property type="molecule type" value="Genomic_RNA"/>
</dbReference>